<evidence type="ECO:0000256" key="2">
    <source>
        <dbReference type="ARBA" id="ARBA00004713"/>
    </source>
</evidence>
<comment type="similarity">
    <text evidence="8">Belongs to the glycosyltransferase group 1 family.</text>
</comment>
<sequence length="405" mass="43947">MAKPLSLTTYLALARRERKTPLDLSQKRPAGYVIWLHCNDVSRATALADLGQRLASQIEAQLLLTIPHGSDCPGGLEEIAICTSAPSEHPSDIQAFLSHWAPDCAIWMGHELRAGLIQATHETGAPMFLIDGDDPILTLRASRWLPSPTRAVLQMFNHIFAREDAAAKRISRLVRGVTPVTVTGTLIEENPVLPCNADDLEALSETLIARPCWLAARVQPDELPLILDAQRSISRLSPRMLMILVPDHPKDAQGFLTQAKDMGLHVAQWDDGEFPSEKTDILLAENPKELGLFYRIAPITFVGSSLKPGHGGRDPFDAAALGSAVLYGPSVHNHLNAYTRLANAHAAKVVQNAPALVRALEELMAPDKVAMMVHAGWDTVSQGAGVINQIVSDISTAIEQAESQT</sequence>
<dbReference type="InterPro" id="IPR038107">
    <property type="entry name" value="Glycos_transf_N_sf"/>
</dbReference>
<protein>
    <recommendedName>
        <fullName evidence="4 8">3-deoxy-D-manno-octulosonic acid transferase</fullName>
        <shortName evidence="8">Kdo transferase</shortName>
        <ecNumber evidence="3 8">2.4.99.12</ecNumber>
    </recommendedName>
    <alternativeName>
        <fullName evidence="6 8">Lipid IV(A) 3-deoxy-D-manno-octulosonic acid transferase</fullName>
    </alternativeName>
</protein>
<keyword evidence="5 8" id="KW-0808">Transferase</keyword>
<dbReference type="PANTHER" id="PTHR42755:SF1">
    <property type="entry name" value="3-DEOXY-D-MANNO-OCTULOSONIC ACID TRANSFERASE, MITOCHONDRIAL-RELATED"/>
    <property type="match status" value="1"/>
</dbReference>
<dbReference type="EC" id="2.4.99.12" evidence="3 8"/>
<comment type="pathway">
    <text evidence="2 8">Bacterial outer membrane biogenesis; LPS core biosynthesis.</text>
</comment>
<keyword evidence="8" id="KW-0472">Membrane</keyword>
<dbReference type="Pfam" id="PF04413">
    <property type="entry name" value="Glycos_transf_N"/>
    <property type="match status" value="1"/>
</dbReference>
<dbReference type="PANTHER" id="PTHR42755">
    <property type="entry name" value="3-DEOXY-MANNO-OCTULOSONATE CYTIDYLYLTRANSFERASE"/>
    <property type="match status" value="1"/>
</dbReference>
<evidence type="ECO:0000256" key="8">
    <source>
        <dbReference type="RuleBase" id="RU365103"/>
    </source>
</evidence>
<dbReference type="GO" id="GO:0009245">
    <property type="term" value="P:lipid A biosynthetic process"/>
    <property type="evidence" value="ECO:0007669"/>
    <property type="project" value="TreeGrafter"/>
</dbReference>
<dbReference type="RefSeq" id="WP_209357988.1">
    <property type="nucleotide sequence ID" value="NZ_CP060010.1"/>
</dbReference>
<feature type="domain" description="3-deoxy-D-manno-octulosonic-acid transferase N-terminal" evidence="9">
    <location>
        <begin position="28"/>
        <end position="186"/>
    </location>
</feature>
<dbReference type="Gene3D" id="3.40.50.2000">
    <property type="entry name" value="Glycogen Phosphorylase B"/>
    <property type="match status" value="1"/>
</dbReference>
<accession>A0A975ESC3</accession>
<dbReference type="AlphaFoldDB" id="A0A975ESC3"/>
<proteinExistence type="inferred from homology"/>
<dbReference type="InterPro" id="IPR039901">
    <property type="entry name" value="Kdotransferase"/>
</dbReference>
<evidence type="ECO:0000256" key="6">
    <source>
        <dbReference type="ARBA" id="ARBA00031445"/>
    </source>
</evidence>
<evidence type="ECO:0000259" key="9">
    <source>
        <dbReference type="Pfam" id="PF04413"/>
    </source>
</evidence>
<comment type="catalytic activity">
    <reaction evidence="7 8">
        <text>lipid IVA (E. coli) + CMP-3-deoxy-beta-D-manno-octulosonate = alpha-Kdo-(2-&gt;6)-lipid IVA (E. coli) + CMP + H(+)</text>
        <dbReference type="Rhea" id="RHEA:28066"/>
        <dbReference type="ChEBI" id="CHEBI:15378"/>
        <dbReference type="ChEBI" id="CHEBI:58603"/>
        <dbReference type="ChEBI" id="CHEBI:60364"/>
        <dbReference type="ChEBI" id="CHEBI:60377"/>
        <dbReference type="ChEBI" id="CHEBI:85987"/>
        <dbReference type="EC" id="2.4.99.12"/>
    </reaction>
</comment>
<dbReference type="Proteomes" id="UP000665026">
    <property type="component" value="Chromosome"/>
</dbReference>
<name>A0A975ESC3_9RHOB</name>
<dbReference type="GO" id="GO:0005886">
    <property type="term" value="C:plasma membrane"/>
    <property type="evidence" value="ECO:0007669"/>
    <property type="project" value="UniProtKB-SubCell"/>
</dbReference>
<dbReference type="EMBL" id="CP060010">
    <property type="protein sequence ID" value="QTN37280.1"/>
    <property type="molecule type" value="Genomic_DNA"/>
</dbReference>
<evidence type="ECO:0000256" key="4">
    <source>
        <dbReference type="ARBA" id="ARBA00019077"/>
    </source>
</evidence>
<dbReference type="GO" id="GO:0043842">
    <property type="term" value="F:Kdo transferase activity"/>
    <property type="evidence" value="ECO:0007669"/>
    <property type="project" value="UniProtKB-EC"/>
</dbReference>
<dbReference type="InterPro" id="IPR007507">
    <property type="entry name" value="Glycos_transf_N"/>
</dbReference>
<evidence type="ECO:0000256" key="3">
    <source>
        <dbReference type="ARBA" id="ARBA00012621"/>
    </source>
</evidence>
<evidence type="ECO:0000256" key="1">
    <source>
        <dbReference type="ARBA" id="ARBA00003394"/>
    </source>
</evidence>
<gene>
    <name evidence="10" type="ORF">HZ995_07220</name>
</gene>
<dbReference type="KEGG" id="cact:HZ995_07220"/>
<evidence type="ECO:0000256" key="5">
    <source>
        <dbReference type="ARBA" id="ARBA00022679"/>
    </source>
</evidence>
<organism evidence="10 11">
    <name type="scientific">Cognatishimia activa</name>
    <dbReference type="NCBI Taxonomy" id="1715691"/>
    <lineage>
        <taxon>Bacteria</taxon>
        <taxon>Pseudomonadati</taxon>
        <taxon>Pseudomonadota</taxon>
        <taxon>Alphaproteobacteria</taxon>
        <taxon>Rhodobacterales</taxon>
        <taxon>Paracoccaceae</taxon>
        <taxon>Cognatishimia</taxon>
    </lineage>
</organism>
<reference evidence="10" key="1">
    <citation type="submission" date="2020-07" db="EMBL/GenBank/DDBJ databases">
        <title>Genome sequences of bacteria associated with the marine, planktonic diatom Thalassiosira profunda strain ECT2AJA-044.</title>
        <authorList>
            <person name="Gargas C.B."/>
            <person name="Roberts W.R."/>
            <person name="Alverson A.J."/>
        </authorList>
    </citation>
    <scope>NUCLEOTIDE SEQUENCE</scope>
    <source>
        <strain evidence="10">ECT2AJA-044</strain>
    </source>
</reference>
<keyword evidence="8" id="KW-1003">Cell membrane</keyword>
<evidence type="ECO:0000313" key="11">
    <source>
        <dbReference type="Proteomes" id="UP000665026"/>
    </source>
</evidence>
<evidence type="ECO:0000313" key="10">
    <source>
        <dbReference type="EMBL" id="QTN37280.1"/>
    </source>
</evidence>
<dbReference type="Gene3D" id="3.40.50.11720">
    <property type="entry name" value="3-Deoxy-D-manno-octulosonic-acid transferase, N-terminal domain"/>
    <property type="match status" value="1"/>
</dbReference>
<keyword evidence="8" id="KW-0448">Lipopolysaccharide biosynthesis</keyword>
<comment type="function">
    <text evidence="1 8">Involved in lipopolysaccharide (LPS) biosynthesis. Catalyzes the transfer of 3-deoxy-D-manno-octulosonate (Kdo) residue(s) from CMP-Kdo to lipid IV(A), the tetraacyldisaccharide-1,4'-bisphosphate precursor of lipid A.</text>
</comment>
<evidence type="ECO:0000256" key="7">
    <source>
        <dbReference type="ARBA" id="ARBA00049183"/>
    </source>
</evidence>
<comment type="subcellular location">
    <subcellularLocation>
        <location evidence="8">Cell membrane</location>
    </subcellularLocation>
</comment>
<dbReference type="GO" id="GO:0009244">
    <property type="term" value="P:lipopolysaccharide core region biosynthetic process"/>
    <property type="evidence" value="ECO:0007669"/>
    <property type="project" value="UniProtKB-UniRule"/>
</dbReference>